<accession>A0AAD7JYP4</accession>
<dbReference type="GO" id="GO:0003723">
    <property type="term" value="F:RNA binding"/>
    <property type="evidence" value="ECO:0007669"/>
    <property type="project" value="UniProtKB-KW"/>
</dbReference>
<evidence type="ECO:0000313" key="8">
    <source>
        <dbReference type="EMBL" id="KAJ7774742.1"/>
    </source>
</evidence>
<dbReference type="PANTHER" id="PTHR13288:SF8">
    <property type="entry name" value="SPLICING FACTOR 45"/>
    <property type="match status" value="1"/>
</dbReference>
<dbReference type="Proteomes" id="UP001215598">
    <property type="component" value="Unassembled WGS sequence"/>
</dbReference>
<organism evidence="8 9">
    <name type="scientific">Mycena metata</name>
    <dbReference type="NCBI Taxonomy" id="1033252"/>
    <lineage>
        <taxon>Eukaryota</taxon>
        <taxon>Fungi</taxon>
        <taxon>Dikarya</taxon>
        <taxon>Basidiomycota</taxon>
        <taxon>Agaricomycotina</taxon>
        <taxon>Agaricomycetes</taxon>
        <taxon>Agaricomycetidae</taxon>
        <taxon>Agaricales</taxon>
        <taxon>Marasmiineae</taxon>
        <taxon>Mycenaceae</taxon>
        <taxon>Mycena</taxon>
    </lineage>
</organism>
<feature type="region of interest" description="Disordered" evidence="6">
    <location>
        <begin position="474"/>
        <end position="501"/>
    </location>
</feature>
<evidence type="ECO:0000256" key="5">
    <source>
        <dbReference type="ARBA" id="ARBA00023242"/>
    </source>
</evidence>
<reference evidence="8" key="1">
    <citation type="submission" date="2023-03" db="EMBL/GenBank/DDBJ databases">
        <title>Massive genome expansion in bonnet fungi (Mycena s.s.) driven by repeated elements and novel gene families across ecological guilds.</title>
        <authorList>
            <consortium name="Lawrence Berkeley National Laboratory"/>
            <person name="Harder C.B."/>
            <person name="Miyauchi S."/>
            <person name="Viragh M."/>
            <person name="Kuo A."/>
            <person name="Thoen E."/>
            <person name="Andreopoulos B."/>
            <person name="Lu D."/>
            <person name="Skrede I."/>
            <person name="Drula E."/>
            <person name="Henrissat B."/>
            <person name="Morin E."/>
            <person name="Kohler A."/>
            <person name="Barry K."/>
            <person name="LaButti K."/>
            <person name="Morin E."/>
            <person name="Salamov A."/>
            <person name="Lipzen A."/>
            <person name="Mereny Z."/>
            <person name="Hegedus B."/>
            <person name="Baldrian P."/>
            <person name="Stursova M."/>
            <person name="Weitz H."/>
            <person name="Taylor A."/>
            <person name="Grigoriev I.V."/>
            <person name="Nagy L.G."/>
            <person name="Martin F."/>
            <person name="Kauserud H."/>
        </authorList>
    </citation>
    <scope>NUCLEOTIDE SEQUENCE</scope>
    <source>
        <strain evidence="8">CBHHK182m</strain>
    </source>
</reference>
<keyword evidence="9" id="KW-1185">Reference proteome</keyword>
<dbReference type="AlphaFoldDB" id="A0AAD7JYP4"/>
<feature type="compositionally biased region" description="Low complexity" evidence="6">
    <location>
        <begin position="19"/>
        <end position="30"/>
    </location>
</feature>
<feature type="region of interest" description="Disordered" evidence="6">
    <location>
        <begin position="19"/>
        <end position="68"/>
    </location>
</feature>
<comment type="subcellular location">
    <subcellularLocation>
        <location evidence="1">Nucleus</location>
    </subcellularLocation>
</comment>
<keyword evidence="5" id="KW-0539">Nucleus</keyword>
<dbReference type="InterPro" id="IPR035979">
    <property type="entry name" value="RBD_domain_sf"/>
</dbReference>
<dbReference type="SUPFAM" id="SSF54928">
    <property type="entry name" value="RNA-binding domain, RBD"/>
    <property type="match status" value="1"/>
</dbReference>
<feature type="compositionally biased region" description="Pro residues" evidence="6">
    <location>
        <begin position="358"/>
        <end position="371"/>
    </location>
</feature>
<dbReference type="PROSITE" id="PS50174">
    <property type="entry name" value="G_PATCH"/>
    <property type="match status" value="1"/>
</dbReference>
<dbReference type="Pfam" id="PF01585">
    <property type="entry name" value="G-patch"/>
    <property type="match status" value="1"/>
</dbReference>
<dbReference type="FunFam" id="3.30.70.330:FF:000382">
    <property type="entry name" value="G-patch domain-containing protein"/>
    <property type="match status" value="1"/>
</dbReference>
<feature type="region of interest" description="Disordered" evidence="6">
    <location>
        <begin position="147"/>
        <end position="395"/>
    </location>
</feature>
<keyword evidence="3" id="KW-0694">RNA-binding</keyword>
<dbReference type="SMART" id="SM00361">
    <property type="entry name" value="RRM_1"/>
    <property type="match status" value="1"/>
</dbReference>
<proteinExistence type="predicted"/>
<dbReference type="SMART" id="SM00443">
    <property type="entry name" value="G_patch"/>
    <property type="match status" value="1"/>
</dbReference>
<feature type="compositionally biased region" description="Pro residues" evidence="6">
    <location>
        <begin position="378"/>
        <end position="393"/>
    </location>
</feature>
<feature type="compositionally biased region" description="Pro residues" evidence="6">
    <location>
        <begin position="31"/>
        <end position="44"/>
    </location>
</feature>
<evidence type="ECO:0000256" key="1">
    <source>
        <dbReference type="ARBA" id="ARBA00004123"/>
    </source>
</evidence>
<dbReference type="GO" id="GO:0045292">
    <property type="term" value="P:mRNA cis splicing, via spliceosome"/>
    <property type="evidence" value="ECO:0007669"/>
    <property type="project" value="InterPro"/>
</dbReference>
<dbReference type="InterPro" id="IPR040052">
    <property type="entry name" value="RBM17"/>
</dbReference>
<sequence>MSSRAGGLYGGLTFSTGTTVPAASSSVPQPSTVPAPPPVEPTPAPAVADTTPQNAGGEQGPGAASTKATAGWSASLAFAPIRRTAKPKLAVARLPVGAALTTLSTPAVVSSTAVVFAPPALVQPAKEPTSEPGWGKKVKPPSMVLDEDVNGFKASHNKRKGGKGKGRKNKNAPLISVWDPTEPYDPLRPNDYNEFKVWKQKDRIDRRERLLEEKRREDRKRGRRSGSGTDSEGTGSDDDERPKKAGRYEETDRWTRTEEERREVEERRGLGAPAAPAAPPTNLTGDEAFQRRLAMSAARRPVSPPPPPSFAPDYSWNPDDDDAIPGLSMNANPAPPPASETGDEAYLRRVAMASLSRPAPPPPPARSPSPPALAYNPFAPPSVPPPPPGPPPSVAAALDARVKAAAAIAARLGALAGASETVSVPPVVEPPPKKPDPHGFAARLMAKWGHKEGQGLGVDGSGIVNALTVEQVSQGKSGKGKAHGGPAAPTGKGIGVGSKMGKIINNNEDAKTREDRERFGEPSKVVVLTNMVGIEDLDDDLSEEIGDECSKNGVVERVVVHLVNPPPPNPEDAVRIFVLFGGPVGAWKTVRELDGRFFGGRTTRARYFPEVMFARHALDAPVP</sequence>
<dbReference type="GO" id="GO:0071011">
    <property type="term" value="C:precatalytic spliceosome"/>
    <property type="evidence" value="ECO:0007669"/>
    <property type="project" value="TreeGrafter"/>
</dbReference>
<feature type="compositionally biased region" description="Basic residues" evidence="6">
    <location>
        <begin position="155"/>
        <end position="170"/>
    </location>
</feature>
<dbReference type="CDD" id="cd12374">
    <property type="entry name" value="RRM_UHM_SPF45_PUF60"/>
    <property type="match status" value="1"/>
</dbReference>
<evidence type="ECO:0000256" key="3">
    <source>
        <dbReference type="ARBA" id="ARBA00022884"/>
    </source>
</evidence>
<dbReference type="Gene3D" id="3.30.70.330">
    <property type="match status" value="1"/>
</dbReference>
<dbReference type="InterPro" id="IPR000467">
    <property type="entry name" value="G_patch_dom"/>
</dbReference>
<dbReference type="InterPro" id="IPR003954">
    <property type="entry name" value="RRM_euk-type"/>
</dbReference>
<keyword evidence="4" id="KW-0508">mRNA splicing</keyword>
<feature type="compositionally biased region" description="Basic and acidic residues" evidence="6">
    <location>
        <begin position="191"/>
        <end position="220"/>
    </location>
</feature>
<evidence type="ECO:0000256" key="6">
    <source>
        <dbReference type="SAM" id="MobiDB-lite"/>
    </source>
</evidence>
<dbReference type="PANTHER" id="PTHR13288">
    <property type="entry name" value="SPLICING FACTOR 45 SPF45"/>
    <property type="match status" value="1"/>
</dbReference>
<feature type="domain" description="G-patch" evidence="7">
    <location>
        <begin position="437"/>
        <end position="484"/>
    </location>
</feature>
<evidence type="ECO:0000256" key="2">
    <source>
        <dbReference type="ARBA" id="ARBA00022664"/>
    </source>
</evidence>
<comment type="caution">
    <text evidence="8">The sequence shown here is derived from an EMBL/GenBank/DDBJ whole genome shotgun (WGS) entry which is preliminary data.</text>
</comment>
<feature type="compositionally biased region" description="Basic and acidic residues" evidence="6">
    <location>
        <begin position="240"/>
        <end position="269"/>
    </location>
</feature>
<dbReference type="InterPro" id="IPR012677">
    <property type="entry name" value="Nucleotide-bd_a/b_plait_sf"/>
</dbReference>
<evidence type="ECO:0000256" key="4">
    <source>
        <dbReference type="ARBA" id="ARBA00023187"/>
    </source>
</evidence>
<dbReference type="EMBL" id="JARKIB010000011">
    <property type="protein sequence ID" value="KAJ7774742.1"/>
    <property type="molecule type" value="Genomic_DNA"/>
</dbReference>
<keyword evidence="2" id="KW-0507">mRNA processing</keyword>
<name>A0AAD7JYP4_9AGAR</name>
<evidence type="ECO:0000259" key="7">
    <source>
        <dbReference type="PROSITE" id="PS50174"/>
    </source>
</evidence>
<gene>
    <name evidence="8" type="ORF">B0H16DRAFT_1303649</name>
</gene>
<evidence type="ECO:0000313" key="9">
    <source>
        <dbReference type="Proteomes" id="UP001215598"/>
    </source>
</evidence>
<protein>
    <recommendedName>
        <fullName evidence="7">G-patch domain-containing protein</fullName>
    </recommendedName>
</protein>